<dbReference type="Proteomes" id="UP001595973">
    <property type="component" value="Unassembled WGS sequence"/>
</dbReference>
<protein>
    <submittedName>
        <fullName evidence="2">MucR family transcriptional regulator</fullName>
    </submittedName>
</protein>
<organism evidence="2 3">
    <name type="scientific">Seohaeicola nanhaiensis</name>
    <dbReference type="NCBI Taxonomy" id="1387282"/>
    <lineage>
        <taxon>Bacteria</taxon>
        <taxon>Pseudomonadati</taxon>
        <taxon>Pseudomonadota</taxon>
        <taxon>Alphaproteobacteria</taxon>
        <taxon>Rhodobacterales</taxon>
        <taxon>Roseobacteraceae</taxon>
        <taxon>Seohaeicola</taxon>
    </lineage>
</organism>
<evidence type="ECO:0000313" key="2">
    <source>
        <dbReference type="EMBL" id="MFC4669553.1"/>
    </source>
</evidence>
<name>A0ABV9KHW9_9RHOB</name>
<evidence type="ECO:0000313" key="3">
    <source>
        <dbReference type="Proteomes" id="UP001595973"/>
    </source>
</evidence>
<dbReference type="InterPro" id="IPR008807">
    <property type="entry name" value="ROS_MUCR"/>
</dbReference>
<keyword evidence="3" id="KW-1185">Reference proteome</keyword>
<reference evidence="3" key="1">
    <citation type="journal article" date="2019" name="Int. J. Syst. Evol. Microbiol.">
        <title>The Global Catalogue of Microorganisms (GCM) 10K type strain sequencing project: providing services to taxonomists for standard genome sequencing and annotation.</title>
        <authorList>
            <consortium name="The Broad Institute Genomics Platform"/>
            <consortium name="The Broad Institute Genome Sequencing Center for Infectious Disease"/>
            <person name="Wu L."/>
            <person name="Ma J."/>
        </authorList>
    </citation>
    <scope>NUCLEOTIDE SEQUENCE [LARGE SCALE GENOMIC DNA]</scope>
    <source>
        <strain evidence="3">CGMCC 4.7283</strain>
    </source>
</reference>
<comment type="caution">
    <text evidence="2">The sequence shown here is derived from an EMBL/GenBank/DDBJ whole genome shotgun (WGS) entry which is preliminary data.</text>
</comment>
<accession>A0ABV9KHW9</accession>
<sequence length="98" mass="11457">MSLRKIYRALRRNWRRRDDTGRAHPVIPIENSVTPNVLVCLETGTRHVALRRHLAETLGLSPAEYRQRWGLPDDYPMVSTAYVTLRNKTIFRARTKAE</sequence>
<dbReference type="Pfam" id="PF05443">
    <property type="entry name" value="ROS_MUCR"/>
    <property type="match status" value="1"/>
</dbReference>
<proteinExistence type="inferred from homology"/>
<dbReference type="RefSeq" id="WP_380717982.1">
    <property type="nucleotide sequence ID" value="NZ_JBHSGI010000015.1"/>
</dbReference>
<gene>
    <name evidence="2" type="ORF">ACFO5X_13405</name>
</gene>
<comment type="similarity">
    <text evidence="1">Belongs to the ros/MucR family.</text>
</comment>
<dbReference type="InterPro" id="IPR041920">
    <property type="entry name" value="ROS/MUCR_sf"/>
</dbReference>
<dbReference type="Gene3D" id="1.10.10.1550">
    <property type="entry name" value="ROS/MUCR transcriptional regulator protein"/>
    <property type="match status" value="1"/>
</dbReference>
<evidence type="ECO:0000256" key="1">
    <source>
        <dbReference type="ARBA" id="ARBA00007031"/>
    </source>
</evidence>
<dbReference type="EMBL" id="JBHSGI010000015">
    <property type="protein sequence ID" value="MFC4669553.1"/>
    <property type="molecule type" value="Genomic_DNA"/>
</dbReference>